<dbReference type="Proteomes" id="UP000619041">
    <property type="component" value="Unassembled WGS sequence"/>
</dbReference>
<evidence type="ECO:0000313" key="1">
    <source>
        <dbReference type="EMBL" id="GGE05802.1"/>
    </source>
</evidence>
<dbReference type="InterPro" id="IPR014942">
    <property type="entry name" value="AbiEii"/>
</dbReference>
<proteinExistence type="predicted"/>
<evidence type="ECO:0000313" key="2">
    <source>
        <dbReference type="Proteomes" id="UP000619041"/>
    </source>
</evidence>
<dbReference type="RefSeq" id="WP_188645575.1">
    <property type="nucleotide sequence ID" value="NZ_BMKL01000001.1"/>
</dbReference>
<keyword evidence="2" id="KW-1185">Reference proteome</keyword>
<evidence type="ECO:0008006" key="3">
    <source>
        <dbReference type="Google" id="ProtNLM"/>
    </source>
</evidence>
<gene>
    <name evidence="1" type="ORF">GCM10011515_26670</name>
</gene>
<dbReference type="Gene3D" id="3.10.450.620">
    <property type="entry name" value="JHP933, nucleotidyltransferase-like core domain"/>
    <property type="match status" value="1"/>
</dbReference>
<sequence>MNSNYDAILSANEDTRSGLFTATALRLGTTPQNVEKDFWVCWTLDALFNGLPEGPRLLFKGGTSLSKGFGLIRRFSEDIDVTVFRDDLGEAASIGELQALSRKKREAALDAIKAACEVYINGPLLEQLSAIAAATAERTGLPADRLRIVPHDGDSQTLLVYYPTATPADGYIDKAVKIESGAKSALDPNSAHSIRPYVDEDAPDLDLAVPNVTIVDAERTFWDKVVILHGLRSWFDIRGELRGGGHRVSRHYYDIHMLMTSEVGEKALANPEMGADCVAHARMFFNRPDFDLASAVAPNFALCPEGAMFDDLRRDYSAMSTMIFGAPPDFDAVIESIAALQSRLNGMHARD</sequence>
<name>A0ABQ1SB08_9SPHN</name>
<protein>
    <recommendedName>
        <fullName evidence="3">Nucleotidyl transferase AbiEii toxin, Type IV TA system</fullName>
    </recommendedName>
</protein>
<comment type="caution">
    <text evidence="1">The sequence shown here is derived from an EMBL/GenBank/DDBJ whole genome shotgun (WGS) entry which is preliminary data.</text>
</comment>
<dbReference type="EMBL" id="BMKL01000001">
    <property type="protein sequence ID" value="GGE05802.1"/>
    <property type="molecule type" value="Genomic_DNA"/>
</dbReference>
<reference evidence="2" key="1">
    <citation type="journal article" date="2019" name="Int. J. Syst. Evol. Microbiol.">
        <title>The Global Catalogue of Microorganisms (GCM) 10K type strain sequencing project: providing services to taxonomists for standard genome sequencing and annotation.</title>
        <authorList>
            <consortium name="The Broad Institute Genomics Platform"/>
            <consortium name="The Broad Institute Genome Sequencing Center for Infectious Disease"/>
            <person name="Wu L."/>
            <person name="Ma J."/>
        </authorList>
    </citation>
    <scope>NUCLEOTIDE SEQUENCE [LARGE SCALE GENOMIC DNA]</scope>
    <source>
        <strain evidence="2">CGMCC 1.15959</strain>
    </source>
</reference>
<dbReference type="Pfam" id="PF08843">
    <property type="entry name" value="AbiEii"/>
    <property type="match status" value="1"/>
</dbReference>
<accession>A0ABQ1SB08</accession>
<organism evidence="1 2">
    <name type="scientific">Tsuneonella deserti</name>
    <dbReference type="NCBI Taxonomy" id="2035528"/>
    <lineage>
        <taxon>Bacteria</taxon>
        <taxon>Pseudomonadati</taxon>
        <taxon>Pseudomonadota</taxon>
        <taxon>Alphaproteobacteria</taxon>
        <taxon>Sphingomonadales</taxon>
        <taxon>Erythrobacteraceae</taxon>
        <taxon>Tsuneonella</taxon>
    </lineage>
</organism>